<name>A0A4R5BRZ0_9ACTN</name>
<dbReference type="OrthoDB" id="3196343at2"/>
<reference evidence="1 2" key="1">
    <citation type="submission" date="2019-03" db="EMBL/GenBank/DDBJ databases">
        <title>Draft genome sequences of novel Actinobacteria.</title>
        <authorList>
            <person name="Sahin N."/>
            <person name="Ay H."/>
            <person name="Saygin H."/>
        </authorList>
    </citation>
    <scope>NUCLEOTIDE SEQUENCE [LARGE SCALE GENOMIC DNA]</scope>
    <source>
        <strain evidence="1 2">DSM 45941</strain>
    </source>
</reference>
<protein>
    <submittedName>
        <fullName evidence="1">Uncharacterized protein</fullName>
    </submittedName>
</protein>
<dbReference type="EMBL" id="SMKY01000018">
    <property type="protein sequence ID" value="TDD88326.1"/>
    <property type="molecule type" value="Genomic_DNA"/>
</dbReference>
<dbReference type="AlphaFoldDB" id="A0A4R5BRZ0"/>
<dbReference type="RefSeq" id="WP_132194907.1">
    <property type="nucleotide sequence ID" value="NZ_SMKY01000018.1"/>
</dbReference>
<dbReference type="Gene3D" id="2.160.20.10">
    <property type="entry name" value="Single-stranded right-handed beta-helix, Pectin lyase-like"/>
    <property type="match status" value="1"/>
</dbReference>
<gene>
    <name evidence="1" type="ORF">E1293_06640</name>
</gene>
<accession>A0A4R5BRZ0</accession>
<dbReference type="InterPro" id="IPR012334">
    <property type="entry name" value="Pectin_lyas_fold"/>
</dbReference>
<evidence type="ECO:0000313" key="2">
    <source>
        <dbReference type="Proteomes" id="UP000295578"/>
    </source>
</evidence>
<sequence>MSADSPSRRDALRAGDPWREVPRILRRVRPPRFPGRHLTGPIHLLSRVDLHVGECATILITTDPAAYLPMVTTRWVGTECYNHSPFILVGVPTDHMSHVHLRKCDFTRIKGPDSVQYVDDLRLTEVTVTGARV</sequence>
<comment type="caution">
    <text evidence="1">The sequence shown here is derived from an EMBL/GenBank/DDBJ whole genome shotgun (WGS) entry which is preliminary data.</text>
</comment>
<evidence type="ECO:0000313" key="1">
    <source>
        <dbReference type="EMBL" id="TDD88326.1"/>
    </source>
</evidence>
<keyword evidence="2" id="KW-1185">Reference proteome</keyword>
<organism evidence="1 2">
    <name type="scientific">Actinomadura darangshiensis</name>
    <dbReference type="NCBI Taxonomy" id="705336"/>
    <lineage>
        <taxon>Bacteria</taxon>
        <taxon>Bacillati</taxon>
        <taxon>Actinomycetota</taxon>
        <taxon>Actinomycetes</taxon>
        <taxon>Streptosporangiales</taxon>
        <taxon>Thermomonosporaceae</taxon>
        <taxon>Actinomadura</taxon>
    </lineage>
</organism>
<dbReference type="Proteomes" id="UP000295578">
    <property type="component" value="Unassembled WGS sequence"/>
</dbReference>
<proteinExistence type="predicted"/>